<dbReference type="GO" id="GO:0010345">
    <property type="term" value="P:suberin biosynthetic process"/>
    <property type="evidence" value="ECO:0007669"/>
    <property type="project" value="TreeGrafter"/>
</dbReference>
<dbReference type="Gene3D" id="3.40.50.720">
    <property type="entry name" value="NAD(P)-binding Rossmann-like Domain"/>
    <property type="match status" value="1"/>
</dbReference>
<dbReference type="GO" id="GO:0035336">
    <property type="term" value="P:long-chain fatty-acyl-CoA metabolic process"/>
    <property type="evidence" value="ECO:0007669"/>
    <property type="project" value="TreeGrafter"/>
</dbReference>
<name>A0A9X3L861_9BACI</name>
<reference evidence="2" key="1">
    <citation type="submission" date="2022-05" db="EMBL/GenBank/DDBJ databases">
        <authorList>
            <person name="Colautti A."/>
            <person name="Iacumin L."/>
        </authorList>
    </citation>
    <scope>NUCLEOTIDE SEQUENCE</scope>
    <source>
        <strain evidence="2">DSM 30747</strain>
    </source>
</reference>
<feature type="domain" description="Thioester reductase (TE)" evidence="1">
    <location>
        <begin position="6"/>
        <end position="239"/>
    </location>
</feature>
<evidence type="ECO:0000313" key="3">
    <source>
        <dbReference type="Proteomes" id="UP001152172"/>
    </source>
</evidence>
<evidence type="ECO:0000313" key="2">
    <source>
        <dbReference type="EMBL" id="MCZ8532984.1"/>
    </source>
</evidence>
<dbReference type="PANTHER" id="PTHR11011">
    <property type="entry name" value="MALE STERILITY PROTEIN 2-RELATED"/>
    <property type="match status" value="1"/>
</dbReference>
<dbReference type="InterPro" id="IPR013120">
    <property type="entry name" value="FAR_NAD-bd"/>
</dbReference>
<protein>
    <submittedName>
        <fullName evidence="2">SDR family oxidoreductase</fullName>
    </submittedName>
</protein>
<keyword evidence="3" id="KW-1185">Reference proteome</keyword>
<accession>A0A9X3L861</accession>
<dbReference type="InterPro" id="IPR036291">
    <property type="entry name" value="NAD(P)-bd_dom_sf"/>
</dbReference>
<proteinExistence type="predicted"/>
<gene>
    <name evidence="2" type="ORF">M9R61_06405</name>
</gene>
<organism evidence="2 3">
    <name type="scientific">Psychrobacillus psychrodurans</name>
    <dbReference type="NCBI Taxonomy" id="126157"/>
    <lineage>
        <taxon>Bacteria</taxon>
        <taxon>Bacillati</taxon>
        <taxon>Bacillota</taxon>
        <taxon>Bacilli</taxon>
        <taxon>Bacillales</taxon>
        <taxon>Bacillaceae</taxon>
        <taxon>Psychrobacillus</taxon>
    </lineage>
</organism>
<dbReference type="AlphaFoldDB" id="A0A9X3L861"/>
<dbReference type="GO" id="GO:0080019">
    <property type="term" value="F:alcohol-forming very long-chain fatty acyl-CoA reductase activity"/>
    <property type="evidence" value="ECO:0007669"/>
    <property type="project" value="InterPro"/>
</dbReference>
<dbReference type="PANTHER" id="PTHR11011:SF45">
    <property type="entry name" value="FATTY ACYL-COA REDUCTASE CG8306-RELATED"/>
    <property type="match status" value="1"/>
</dbReference>
<sequence length="362" mass="41440">MTKALITGFPGFLAKNIIKELRMQQIYTKIYVLVLPAQKGTAESMIEEIYQDQLNTSFIEIVEGDITVPDAGIHQDILKELSKEIEYVWHLAAIYDLAVPKEIAWKVNVHGTEMFNKVVTQFSKLKRYIYFSTAYIAGLREGRLLETELIRPEGFKNYYEETKYEAEVLVEKLKKIIPVTIIRPGIVRGHSETGETIKFDGPYFFVNMISNLRKLPFLPYLGKSSTYINVVPSDYITKASIYCSFSDEALGQTIHLTDPRPYPAEVVYKAFVKEITGKYPKGRLPLLIAKSFVALFPVRKFLQVEKETLDYLTWNATFDTTNADSILEKGKITCPDFILSIPAMITFYNAHKDDPTYHIPLK</sequence>
<dbReference type="Pfam" id="PF07993">
    <property type="entry name" value="NAD_binding_4"/>
    <property type="match status" value="1"/>
</dbReference>
<dbReference type="InterPro" id="IPR026055">
    <property type="entry name" value="FAR"/>
</dbReference>
<comment type="caution">
    <text evidence="2">The sequence shown here is derived from an EMBL/GenBank/DDBJ whole genome shotgun (WGS) entry which is preliminary data.</text>
</comment>
<evidence type="ECO:0000259" key="1">
    <source>
        <dbReference type="Pfam" id="PF07993"/>
    </source>
</evidence>
<dbReference type="SUPFAM" id="SSF51735">
    <property type="entry name" value="NAD(P)-binding Rossmann-fold domains"/>
    <property type="match status" value="1"/>
</dbReference>
<dbReference type="RefSeq" id="WP_269921439.1">
    <property type="nucleotide sequence ID" value="NZ_JAMKBI010000003.1"/>
</dbReference>
<dbReference type="EMBL" id="JAMKBI010000003">
    <property type="protein sequence ID" value="MCZ8532984.1"/>
    <property type="molecule type" value="Genomic_DNA"/>
</dbReference>
<dbReference type="CDD" id="cd05263">
    <property type="entry name" value="MupV_like_SDR_e"/>
    <property type="match status" value="1"/>
</dbReference>
<dbReference type="Proteomes" id="UP001152172">
    <property type="component" value="Unassembled WGS sequence"/>
</dbReference>